<name>A0A2V3VK85_9BACI</name>
<evidence type="ECO:0000259" key="8">
    <source>
        <dbReference type="Pfam" id="PF00881"/>
    </source>
</evidence>
<dbReference type="EMBL" id="QJJQ01000027">
    <property type="protein sequence ID" value="PXW80445.1"/>
    <property type="molecule type" value="Genomic_DNA"/>
</dbReference>
<gene>
    <name evidence="9" type="ORF">DFR56_12715</name>
</gene>
<evidence type="ECO:0000256" key="7">
    <source>
        <dbReference type="ARBA" id="ARBA00023027"/>
    </source>
</evidence>
<dbReference type="Proteomes" id="UP000247978">
    <property type="component" value="Unassembled WGS sequence"/>
</dbReference>
<organism evidence="9 10">
    <name type="scientific">Pseudogracilibacillus auburnensis</name>
    <dbReference type="NCBI Taxonomy" id="1494959"/>
    <lineage>
        <taxon>Bacteria</taxon>
        <taxon>Bacillati</taxon>
        <taxon>Bacillota</taxon>
        <taxon>Bacilli</taxon>
        <taxon>Bacillales</taxon>
        <taxon>Bacillaceae</taxon>
        <taxon>Pseudogracilibacillus</taxon>
    </lineage>
</organism>
<dbReference type="RefSeq" id="WP_244916616.1">
    <property type="nucleotide sequence ID" value="NZ_JBHUHB010000001.1"/>
</dbReference>
<keyword evidence="10" id="KW-1185">Reference proteome</keyword>
<evidence type="ECO:0000256" key="6">
    <source>
        <dbReference type="ARBA" id="ARBA00023002"/>
    </source>
</evidence>
<dbReference type="InterPro" id="IPR029479">
    <property type="entry name" value="Nitroreductase"/>
</dbReference>
<evidence type="ECO:0000256" key="4">
    <source>
        <dbReference type="ARBA" id="ARBA00022643"/>
    </source>
</evidence>
<dbReference type="PANTHER" id="PTHR43821:SF1">
    <property type="entry name" value="NAD(P)H NITROREDUCTASE YDJA-RELATED"/>
    <property type="match status" value="1"/>
</dbReference>
<dbReference type="SUPFAM" id="SSF55469">
    <property type="entry name" value="FMN-dependent nitroreductase-like"/>
    <property type="match status" value="1"/>
</dbReference>
<evidence type="ECO:0000256" key="5">
    <source>
        <dbReference type="ARBA" id="ARBA00022857"/>
    </source>
</evidence>
<proteinExistence type="inferred from homology"/>
<dbReference type="GO" id="GO:0016491">
    <property type="term" value="F:oxidoreductase activity"/>
    <property type="evidence" value="ECO:0007669"/>
    <property type="project" value="UniProtKB-KW"/>
</dbReference>
<keyword evidence="6" id="KW-0560">Oxidoreductase</keyword>
<evidence type="ECO:0000313" key="9">
    <source>
        <dbReference type="EMBL" id="PXW80445.1"/>
    </source>
</evidence>
<feature type="domain" description="Nitroreductase" evidence="8">
    <location>
        <begin position="11"/>
        <end position="173"/>
    </location>
</feature>
<comment type="cofactor">
    <cofactor evidence="1">
        <name>FMN</name>
        <dbReference type="ChEBI" id="CHEBI:58210"/>
    </cofactor>
</comment>
<dbReference type="Pfam" id="PF00881">
    <property type="entry name" value="Nitroreductase"/>
    <property type="match status" value="1"/>
</dbReference>
<reference evidence="9 10" key="1">
    <citation type="submission" date="2018-05" db="EMBL/GenBank/DDBJ databases">
        <title>Genomic Encyclopedia of Type Strains, Phase IV (KMG-IV): sequencing the most valuable type-strain genomes for metagenomic binning, comparative biology and taxonomic classification.</title>
        <authorList>
            <person name="Goeker M."/>
        </authorList>
    </citation>
    <scope>NUCLEOTIDE SEQUENCE [LARGE SCALE GENOMIC DNA]</scope>
    <source>
        <strain evidence="9 10">DSM 28556</strain>
    </source>
</reference>
<keyword evidence="3" id="KW-0285">Flavoprotein</keyword>
<evidence type="ECO:0000256" key="3">
    <source>
        <dbReference type="ARBA" id="ARBA00022630"/>
    </source>
</evidence>
<dbReference type="AlphaFoldDB" id="A0A2V3VK85"/>
<dbReference type="InterPro" id="IPR052530">
    <property type="entry name" value="NAD(P)H_nitroreductase"/>
</dbReference>
<keyword evidence="7" id="KW-0520">NAD</keyword>
<evidence type="ECO:0000256" key="1">
    <source>
        <dbReference type="ARBA" id="ARBA00001917"/>
    </source>
</evidence>
<dbReference type="InterPro" id="IPR026021">
    <property type="entry name" value="YdjA-like"/>
</dbReference>
<sequence>MKQIDILQAMKGRRSIHLFKKERVSEELLKEIFTYASWAPTHYMKEPWNIKLYEQEGRNKLIDATIRSYQRLGMLKSDGSEKALKSIESIKQFLLEIPHHAVIYLPIEQDPVRYEEEYAAVCAFIQNTQLAAWKHGVGMLWTITPYMHDPQFLQEIGLHSDREKIAAVMQIGYPKKIPKRKERTPIEEKLEVIYK</sequence>
<accession>A0A2V3VK85</accession>
<protein>
    <submittedName>
        <fullName evidence="9">Nitroreductase</fullName>
    </submittedName>
</protein>
<keyword evidence="4" id="KW-0288">FMN</keyword>
<comment type="caution">
    <text evidence="9">The sequence shown here is derived from an EMBL/GenBank/DDBJ whole genome shotgun (WGS) entry which is preliminary data.</text>
</comment>
<comment type="similarity">
    <text evidence="2">Belongs to the nitroreductase family.</text>
</comment>
<evidence type="ECO:0000256" key="2">
    <source>
        <dbReference type="ARBA" id="ARBA00007118"/>
    </source>
</evidence>
<evidence type="ECO:0000313" key="10">
    <source>
        <dbReference type="Proteomes" id="UP000247978"/>
    </source>
</evidence>
<dbReference type="CDD" id="cd02135">
    <property type="entry name" value="YdjA-like"/>
    <property type="match status" value="1"/>
</dbReference>
<keyword evidence="5" id="KW-0521">NADP</keyword>
<dbReference type="PANTHER" id="PTHR43821">
    <property type="entry name" value="NAD(P)H NITROREDUCTASE YDJA-RELATED"/>
    <property type="match status" value="1"/>
</dbReference>
<dbReference type="Gene3D" id="3.40.109.10">
    <property type="entry name" value="NADH Oxidase"/>
    <property type="match status" value="1"/>
</dbReference>
<dbReference type="InterPro" id="IPR000415">
    <property type="entry name" value="Nitroreductase-like"/>
</dbReference>